<dbReference type="EMBL" id="ODYU01001800">
    <property type="protein sequence ID" value="SOQ38497.1"/>
    <property type="molecule type" value="Genomic_DNA"/>
</dbReference>
<sequence>MDINISGVVVVARLLRTTRYELRATAARYELRTTATRYELRISATSYVLRLAATSDVLRLPATSYGYPLRATYYVYPLRATYYGYPLRATYYGYLRYGTFFLMGENHPMTSLALDEARGSVRLLVTKNPVSSPAFRAGSPVNPLCSPQLRIRSSRAVRNRFEGRICSEILTTTARSTVLLCEAENFVRSAQLSPANHL</sequence>
<protein>
    <submittedName>
        <fullName evidence="1">SFRICE_022838</fullName>
    </submittedName>
</protein>
<organism evidence="1">
    <name type="scientific">Spodoptera frugiperda</name>
    <name type="common">Fall armyworm</name>
    <dbReference type="NCBI Taxonomy" id="7108"/>
    <lineage>
        <taxon>Eukaryota</taxon>
        <taxon>Metazoa</taxon>
        <taxon>Ecdysozoa</taxon>
        <taxon>Arthropoda</taxon>
        <taxon>Hexapoda</taxon>
        <taxon>Insecta</taxon>
        <taxon>Pterygota</taxon>
        <taxon>Neoptera</taxon>
        <taxon>Endopterygota</taxon>
        <taxon>Lepidoptera</taxon>
        <taxon>Glossata</taxon>
        <taxon>Ditrysia</taxon>
        <taxon>Noctuoidea</taxon>
        <taxon>Noctuidae</taxon>
        <taxon>Amphipyrinae</taxon>
        <taxon>Spodoptera</taxon>
    </lineage>
</organism>
<accession>A0A2H1VCE1</accession>
<reference evidence="1" key="1">
    <citation type="submission" date="2016-07" db="EMBL/GenBank/DDBJ databases">
        <authorList>
            <person name="Bretaudeau A."/>
        </authorList>
    </citation>
    <scope>NUCLEOTIDE SEQUENCE</scope>
    <source>
        <strain evidence="1">Rice</strain>
        <tissue evidence="1">Whole body</tissue>
    </source>
</reference>
<proteinExistence type="predicted"/>
<dbReference type="AlphaFoldDB" id="A0A2H1VCE1"/>
<evidence type="ECO:0000313" key="1">
    <source>
        <dbReference type="EMBL" id="SOQ38497.1"/>
    </source>
</evidence>
<gene>
    <name evidence="1" type="ORF">SFRICE_022838</name>
</gene>
<name>A0A2H1VCE1_SPOFR</name>